<dbReference type="eggNOG" id="KOG4019">
    <property type="taxonomic scope" value="Eukaryota"/>
</dbReference>
<dbReference type="PANTHER" id="PTHR10300">
    <property type="entry name" value="CALCIPRESSIN"/>
    <property type="match status" value="1"/>
</dbReference>
<dbReference type="GeneID" id="20210199"/>
<dbReference type="GO" id="GO:0019722">
    <property type="term" value="P:calcium-mediated signaling"/>
    <property type="evidence" value="ECO:0000318"/>
    <property type="project" value="GO_Central"/>
</dbReference>
<gene>
    <name evidence="3" type="primary">20210199</name>
    <name evidence="2" type="ORF">HELRODRAFT_185578</name>
</gene>
<dbReference type="HOGENOM" id="CLU_076190_1_0_1"/>
<dbReference type="InterPro" id="IPR012677">
    <property type="entry name" value="Nucleotide-bd_a/b_plait_sf"/>
</dbReference>
<dbReference type="OMA" id="HICDSHE"/>
<keyword evidence="4" id="KW-1185">Reference proteome</keyword>
<dbReference type="OrthoDB" id="17212at2759"/>
<dbReference type="PANTHER" id="PTHR10300:SF14">
    <property type="entry name" value="PROTEIN SARAH"/>
    <property type="match status" value="1"/>
</dbReference>
<reference evidence="2 4" key="2">
    <citation type="journal article" date="2013" name="Nature">
        <title>Insights into bilaterian evolution from three spiralian genomes.</title>
        <authorList>
            <person name="Simakov O."/>
            <person name="Marletaz F."/>
            <person name="Cho S.J."/>
            <person name="Edsinger-Gonzales E."/>
            <person name="Havlak P."/>
            <person name="Hellsten U."/>
            <person name="Kuo D.H."/>
            <person name="Larsson T."/>
            <person name="Lv J."/>
            <person name="Arendt D."/>
            <person name="Savage R."/>
            <person name="Osoegawa K."/>
            <person name="de Jong P."/>
            <person name="Grimwood J."/>
            <person name="Chapman J.A."/>
            <person name="Shapiro H."/>
            <person name="Aerts A."/>
            <person name="Otillar R.P."/>
            <person name="Terry A.Y."/>
            <person name="Boore J.L."/>
            <person name="Grigoriev I.V."/>
            <person name="Lindberg D.R."/>
            <person name="Seaver E.C."/>
            <person name="Weisblat D.A."/>
            <person name="Putnam N.H."/>
            <person name="Rokhsar D.S."/>
        </authorList>
    </citation>
    <scope>NUCLEOTIDE SEQUENCE</scope>
</reference>
<dbReference type="InterPro" id="IPR006931">
    <property type="entry name" value="Calcipressin"/>
</dbReference>
<dbReference type="GO" id="GO:0003676">
    <property type="term" value="F:nucleic acid binding"/>
    <property type="evidence" value="ECO:0007669"/>
    <property type="project" value="InterPro"/>
</dbReference>
<dbReference type="GO" id="GO:0005737">
    <property type="term" value="C:cytoplasm"/>
    <property type="evidence" value="ECO:0000318"/>
    <property type="project" value="GO_Central"/>
</dbReference>
<evidence type="ECO:0000313" key="3">
    <source>
        <dbReference type="EnsemblMetazoa" id="HelroP185578"/>
    </source>
</evidence>
<dbReference type="CTD" id="20210199"/>
<dbReference type="EMBL" id="KB096457">
    <property type="protein sequence ID" value="ESO04712.1"/>
    <property type="molecule type" value="Genomic_DNA"/>
</dbReference>
<reference evidence="4" key="1">
    <citation type="submission" date="2012-12" db="EMBL/GenBank/DDBJ databases">
        <authorList>
            <person name="Hellsten U."/>
            <person name="Grimwood J."/>
            <person name="Chapman J.A."/>
            <person name="Shapiro H."/>
            <person name="Aerts A."/>
            <person name="Otillar R.P."/>
            <person name="Terry A.Y."/>
            <person name="Boore J.L."/>
            <person name="Simakov O."/>
            <person name="Marletaz F."/>
            <person name="Cho S.-J."/>
            <person name="Edsinger-Gonzales E."/>
            <person name="Havlak P."/>
            <person name="Kuo D.-H."/>
            <person name="Larsson T."/>
            <person name="Lv J."/>
            <person name="Arendt D."/>
            <person name="Savage R."/>
            <person name="Osoegawa K."/>
            <person name="de Jong P."/>
            <person name="Lindberg D.R."/>
            <person name="Seaver E.C."/>
            <person name="Weisblat D.A."/>
            <person name="Putnam N.H."/>
            <person name="Grigoriev I.V."/>
            <person name="Rokhsar D.S."/>
        </authorList>
    </citation>
    <scope>NUCLEOTIDE SEQUENCE</scope>
</reference>
<proteinExistence type="inferred from homology"/>
<dbReference type="InParanoid" id="T1FN00"/>
<name>T1FN00_HELRO</name>
<dbReference type="FunFam" id="3.30.70.330:FF:000503">
    <property type="entry name" value="Calcineurin binding protein, putative"/>
    <property type="match status" value="1"/>
</dbReference>
<dbReference type="InterPro" id="IPR035979">
    <property type="entry name" value="RBD_domain_sf"/>
</dbReference>
<evidence type="ECO:0000313" key="2">
    <source>
        <dbReference type="EMBL" id="ESO04712.1"/>
    </source>
</evidence>
<dbReference type="Gene3D" id="3.30.70.330">
    <property type="match status" value="1"/>
</dbReference>
<evidence type="ECO:0000313" key="4">
    <source>
        <dbReference type="Proteomes" id="UP000015101"/>
    </source>
</evidence>
<protein>
    <recommendedName>
        <fullName evidence="5">Calcipressin</fullName>
    </recommendedName>
</protein>
<dbReference type="EnsemblMetazoa" id="HelroT185578">
    <property type="protein sequence ID" value="HelroP185578"/>
    <property type="gene ID" value="HelroG185578"/>
</dbReference>
<dbReference type="AlphaFoldDB" id="T1FN00"/>
<accession>T1FN00</accession>
<evidence type="ECO:0008006" key="5">
    <source>
        <dbReference type="Google" id="ProtNLM"/>
    </source>
</evidence>
<dbReference type="GO" id="GO:0008597">
    <property type="term" value="F:calcium-dependent protein serine/threonine phosphatase regulator activity"/>
    <property type="evidence" value="ECO:0000318"/>
    <property type="project" value="GO_Central"/>
</dbReference>
<comment type="similarity">
    <text evidence="1">Belongs to the RCAN family.</text>
</comment>
<evidence type="ECO:0000256" key="1">
    <source>
        <dbReference type="ARBA" id="ARBA00008209"/>
    </source>
</evidence>
<dbReference type="SUPFAM" id="SSF54928">
    <property type="entry name" value="RNA-binding domain, RBD"/>
    <property type="match status" value="1"/>
</dbReference>
<dbReference type="KEGG" id="hro:HELRODRAFT_185578"/>
<dbReference type="RefSeq" id="XP_009017291.1">
    <property type="nucleotide sequence ID" value="XM_009019043.1"/>
</dbReference>
<reference evidence="3" key="3">
    <citation type="submission" date="2015-06" db="UniProtKB">
        <authorList>
            <consortium name="EnsemblMetazoa"/>
        </authorList>
    </citation>
    <scope>IDENTIFICATION</scope>
</reference>
<dbReference type="STRING" id="6412.T1FN00"/>
<sequence length="247" mass="28155">MAERGEVEEDAVNGNHHHIVNNEDNLKLLCHLDEAASVDAHDLCGSELLIDTSLLIKNDINTPSQIMIVTNLYDELFCSLDEKLKFEGLVRQIDPLATFQYLSSFRRARVELSSLETSRQCFDYLNNYKLEGSLVHCYYVQPSILSCQQQYLDLPPRENLFLISPPSSPPIGWEVQLEKKPVINHELLAAIEKMGKSDAYEVYTGVGDMPSIIVHVCDDPPNFEQRPKIIQTRCPERKAKTMEQLFC</sequence>
<organism evidence="3 4">
    <name type="scientific">Helobdella robusta</name>
    <name type="common">Californian leech</name>
    <dbReference type="NCBI Taxonomy" id="6412"/>
    <lineage>
        <taxon>Eukaryota</taxon>
        <taxon>Metazoa</taxon>
        <taxon>Spiralia</taxon>
        <taxon>Lophotrochozoa</taxon>
        <taxon>Annelida</taxon>
        <taxon>Clitellata</taxon>
        <taxon>Hirudinea</taxon>
        <taxon>Rhynchobdellida</taxon>
        <taxon>Glossiphoniidae</taxon>
        <taxon>Helobdella</taxon>
    </lineage>
</organism>
<dbReference type="Proteomes" id="UP000015101">
    <property type="component" value="Unassembled WGS sequence"/>
</dbReference>
<dbReference type="GO" id="GO:0005634">
    <property type="term" value="C:nucleus"/>
    <property type="evidence" value="ECO:0000318"/>
    <property type="project" value="GO_Central"/>
</dbReference>
<dbReference type="EMBL" id="AMQM01004193">
    <property type="status" value="NOT_ANNOTATED_CDS"/>
    <property type="molecule type" value="Genomic_DNA"/>
</dbReference>
<dbReference type="Pfam" id="PF04847">
    <property type="entry name" value="Calcipressin"/>
    <property type="match status" value="1"/>
</dbReference>